<keyword evidence="3 6" id="KW-0812">Transmembrane</keyword>
<evidence type="ECO:0000256" key="4">
    <source>
        <dbReference type="ARBA" id="ARBA00022989"/>
    </source>
</evidence>
<feature type="transmembrane region" description="Helical" evidence="6">
    <location>
        <begin position="46"/>
        <end position="71"/>
    </location>
</feature>
<name>A0A4Z0D2C6_9FIRM</name>
<feature type="transmembrane region" description="Helical" evidence="6">
    <location>
        <begin position="108"/>
        <end position="126"/>
    </location>
</feature>
<evidence type="ECO:0000256" key="5">
    <source>
        <dbReference type="ARBA" id="ARBA00023136"/>
    </source>
</evidence>
<dbReference type="RefSeq" id="WP_135271465.1">
    <property type="nucleotide sequence ID" value="NZ_SRIB01000010.1"/>
</dbReference>
<dbReference type="CDD" id="cd16380">
    <property type="entry name" value="YitT_C"/>
    <property type="match status" value="1"/>
</dbReference>
<dbReference type="InterPro" id="IPR051461">
    <property type="entry name" value="UPF0750_membrane"/>
</dbReference>
<dbReference type="OrthoDB" id="3180973at2"/>
<dbReference type="Pfam" id="PF02588">
    <property type="entry name" value="YitT_membrane"/>
    <property type="match status" value="1"/>
</dbReference>
<dbReference type="InterPro" id="IPR015867">
    <property type="entry name" value="N-reg_PII/ATP_PRibTrfase_C"/>
</dbReference>
<evidence type="ECO:0000313" key="9">
    <source>
        <dbReference type="Proteomes" id="UP000298381"/>
    </source>
</evidence>
<feature type="transmembrane region" description="Helical" evidence="6">
    <location>
        <begin position="78"/>
        <end position="96"/>
    </location>
</feature>
<gene>
    <name evidence="8" type="ORF">E4100_07730</name>
</gene>
<reference evidence="8 9" key="1">
    <citation type="submission" date="2019-03" db="EMBL/GenBank/DDBJ databases">
        <title>Draft genome sequence data and analysis of a Fermenting Bacterium, Soehngenia longevitae strain 1933PT, isolated from petroleum reservoir in Azerbaijan.</title>
        <authorList>
            <person name="Grouzdev D.S."/>
            <person name="Bidzhieva S.K."/>
            <person name="Sokolova D.S."/>
            <person name="Tourova T.P."/>
            <person name="Poltaraus A.B."/>
            <person name="Nazina T.N."/>
        </authorList>
    </citation>
    <scope>NUCLEOTIDE SEQUENCE [LARGE SCALE GENOMIC DNA]</scope>
    <source>
        <strain evidence="8 9">1933P</strain>
    </source>
</reference>
<protein>
    <submittedName>
        <fullName evidence="8">YitT family protein</fullName>
    </submittedName>
</protein>
<evidence type="ECO:0000256" key="1">
    <source>
        <dbReference type="ARBA" id="ARBA00004651"/>
    </source>
</evidence>
<dbReference type="PANTHER" id="PTHR33545">
    <property type="entry name" value="UPF0750 MEMBRANE PROTEIN YITT-RELATED"/>
    <property type="match status" value="1"/>
</dbReference>
<feature type="domain" description="DUF2179" evidence="7">
    <location>
        <begin position="221"/>
        <end position="275"/>
    </location>
</feature>
<evidence type="ECO:0000256" key="6">
    <source>
        <dbReference type="SAM" id="Phobius"/>
    </source>
</evidence>
<feature type="transmembrane region" description="Helical" evidence="6">
    <location>
        <begin position="175"/>
        <end position="197"/>
    </location>
</feature>
<dbReference type="EMBL" id="SRIB01000010">
    <property type="protein sequence ID" value="TFZ39697.1"/>
    <property type="molecule type" value="Genomic_DNA"/>
</dbReference>
<dbReference type="Proteomes" id="UP000298381">
    <property type="component" value="Unassembled WGS sequence"/>
</dbReference>
<evidence type="ECO:0000259" key="7">
    <source>
        <dbReference type="Pfam" id="PF10035"/>
    </source>
</evidence>
<feature type="transmembrane region" description="Helical" evidence="6">
    <location>
        <begin position="7"/>
        <end position="26"/>
    </location>
</feature>
<evidence type="ECO:0000313" key="8">
    <source>
        <dbReference type="EMBL" id="TFZ39697.1"/>
    </source>
</evidence>
<proteinExistence type="predicted"/>
<keyword evidence="5 6" id="KW-0472">Membrane</keyword>
<dbReference type="InterPro" id="IPR003740">
    <property type="entry name" value="YitT"/>
</dbReference>
<feature type="transmembrane region" description="Helical" evidence="6">
    <location>
        <begin position="147"/>
        <end position="169"/>
    </location>
</feature>
<keyword evidence="2" id="KW-1003">Cell membrane</keyword>
<keyword evidence="9" id="KW-1185">Reference proteome</keyword>
<dbReference type="PIRSF" id="PIRSF006483">
    <property type="entry name" value="Membrane_protein_YitT"/>
    <property type="match status" value="1"/>
</dbReference>
<sequence>MKFNLKRFVYINIGLLIMTVGLYFFLMPSNLAVGGATGLAMILNYLIPSIPMGIILAALNVILFIVAFVAIGKDFGGYTIYSSFAFSAMIAIFEYIIPMKAPFTDDLFINLIFGILISGVGMGIVFNEDASTGGTDIIAKIINKYTGVAMGKSLLISDFLIVIFASFVYGARLGMYALLGIVINSFVIDKIISGFNVKMNMMIISKELDSINDFILNEIGRGTTIYIAMGGYSKEEKRIINTIVSRDEYVRIRDYIRSVDNKAFISVSHITEVEGEGFTYD</sequence>
<accession>A0A4Z0D2C6</accession>
<evidence type="ECO:0000256" key="3">
    <source>
        <dbReference type="ARBA" id="ARBA00022692"/>
    </source>
</evidence>
<comment type="caution">
    <text evidence="8">The sequence shown here is derived from an EMBL/GenBank/DDBJ whole genome shotgun (WGS) entry which is preliminary data.</text>
</comment>
<dbReference type="InterPro" id="IPR019264">
    <property type="entry name" value="DUF2179"/>
</dbReference>
<dbReference type="GO" id="GO:0005886">
    <property type="term" value="C:plasma membrane"/>
    <property type="evidence" value="ECO:0007669"/>
    <property type="project" value="UniProtKB-SubCell"/>
</dbReference>
<comment type="subcellular location">
    <subcellularLocation>
        <location evidence="1">Cell membrane</location>
        <topology evidence="1">Multi-pass membrane protein</topology>
    </subcellularLocation>
</comment>
<evidence type="ECO:0000256" key="2">
    <source>
        <dbReference type="ARBA" id="ARBA00022475"/>
    </source>
</evidence>
<dbReference type="Gene3D" id="3.30.70.120">
    <property type="match status" value="1"/>
</dbReference>
<dbReference type="Pfam" id="PF10035">
    <property type="entry name" value="DUF2179"/>
    <property type="match status" value="1"/>
</dbReference>
<dbReference type="PANTHER" id="PTHR33545:SF9">
    <property type="entry name" value="UPF0750 MEMBRANE PROTEIN YITE"/>
    <property type="match status" value="1"/>
</dbReference>
<dbReference type="AlphaFoldDB" id="A0A4Z0D2C6"/>
<organism evidence="8 9">
    <name type="scientific">Soehngenia longivitae</name>
    <dbReference type="NCBI Taxonomy" id="2562294"/>
    <lineage>
        <taxon>Bacteria</taxon>
        <taxon>Bacillati</taxon>
        <taxon>Bacillota</taxon>
        <taxon>Tissierellia</taxon>
        <taxon>Tissierellales</taxon>
        <taxon>Tissierellaceae</taxon>
        <taxon>Soehngenia</taxon>
    </lineage>
</organism>
<keyword evidence="4 6" id="KW-1133">Transmembrane helix</keyword>